<dbReference type="InterPro" id="IPR045151">
    <property type="entry name" value="DCAF8"/>
</dbReference>
<dbReference type="PANTHER" id="PTHR15574">
    <property type="entry name" value="WD REPEAT DOMAIN-CONTAINING FAMILY"/>
    <property type="match status" value="1"/>
</dbReference>
<feature type="non-terminal residue" evidence="3">
    <location>
        <position position="68"/>
    </location>
</feature>
<evidence type="ECO:0000313" key="4">
    <source>
        <dbReference type="Proteomes" id="UP001412239"/>
    </source>
</evidence>
<dbReference type="PANTHER" id="PTHR15574:SF40">
    <property type="entry name" value="WD AND TETRATRICOPEPTIDE REPEATS PROTEIN 1"/>
    <property type="match status" value="1"/>
</dbReference>
<dbReference type="GO" id="GO:0005737">
    <property type="term" value="C:cytoplasm"/>
    <property type="evidence" value="ECO:0007669"/>
    <property type="project" value="TreeGrafter"/>
</dbReference>
<reference evidence="3" key="1">
    <citation type="submission" date="2015-10" db="EMBL/GenBank/DDBJ databases">
        <authorList>
            <person name="Regsiter A."/>
            <person name="william w."/>
        </authorList>
    </citation>
    <scope>NUCLEOTIDE SEQUENCE</scope>
    <source>
        <strain evidence="3">Montdore</strain>
    </source>
</reference>
<evidence type="ECO:0000256" key="2">
    <source>
        <dbReference type="ARBA" id="ARBA00022737"/>
    </source>
</evidence>
<keyword evidence="4" id="KW-1185">Reference proteome</keyword>
<dbReference type="EMBL" id="LN891361">
    <property type="protein sequence ID" value="CUS06769.1"/>
    <property type="molecule type" value="Genomic_DNA"/>
</dbReference>
<keyword evidence="2" id="KW-0677">Repeat</keyword>
<evidence type="ECO:0000256" key="1">
    <source>
        <dbReference type="ARBA" id="ARBA00022574"/>
    </source>
</evidence>
<dbReference type="GO" id="GO:0045717">
    <property type="term" value="P:negative regulation of fatty acid biosynthetic process"/>
    <property type="evidence" value="ECO:0007669"/>
    <property type="project" value="TreeGrafter"/>
</dbReference>
<proteinExistence type="predicted"/>
<protein>
    <submittedName>
        <fullName evidence="3">Uncharacterized protein</fullName>
    </submittedName>
</protein>
<keyword evidence="1" id="KW-0853">WD repeat</keyword>
<gene>
    <name evidence="3" type="ORF">GSTUAT00009152001</name>
</gene>
<dbReference type="InterPro" id="IPR015943">
    <property type="entry name" value="WD40/YVTN_repeat-like_dom_sf"/>
</dbReference>
<dbReference type="GO" id="GO:0080008">
    <property type="term" value="C:Cul4-RING E3 ubiquitin ligase complex"/>
    <property type="evidence" value="ECO:0007669"/>
    <property type="project" value="TreeGrafter"/>
</dbReference>
<organism evidence="3 4">
    <name type="scientific">Tuber aestivum</name>
    <name type="common">summer truffle</name>
    <dbReference type="NCBI Taxonomy" id="59557"/>
    <lineage>
        <taxon>Eukaryota</taxon>
        <taxon>Fungi</taxon>
        <taxon>Dikarya</taxon>
        <taxon>Ascomycota</taxon>
        <taxon>Pezizomycotina</taxon>
        <taxon>Pezizomycetes</taxon>
        <taxon>Pezizales</taxon>
        <taxon>Tuberaceae</taxon>
        <taxon>Tuber</taxon>
    </lineage>
</organism>
<dbReference type="AlphaFoldDB" id="A0A292PHV0"/>
<dbReference type="Proteomes" id="UP001412239">
    <property type="component" value="Unassembled WGS sequence"/>
</dbReference>
<name>A0A292PHV0_9PEZI</name>
<evidence type="ECO:0000313" key="3">
    <source>
        <dbReference type="EMBL" id="CUS06769.1"/>
    </source>
</evidence>
<accession>A0A292PHV0</accession>
<sequence length="68" mass="7284">MKNVAFYGQQDECVVSGSDDGNFFILEARSAPIVNILAVGSEMVNVVTGHPHEPILAAARTGHQVDIF</sequence>
<dbReference type="Gene3D" id="2.130.10.10">
    <property type="entry name" value="YVTN repeat-like/Quinoprotein amine dehydrogenase"/>
    <property type="match status" value="1"/>
</dbReference>